<keyword evidence="1" id="KW-0813">Transport</keyword>
<dbReference type="GO" id="GO:0022857">
    <property type="term" value="F:transmembrane transporter activity"/>
    <property type="evidence" value="ECO:0007669"/>
    <property type="project" value="TreeGrafter"/>
</dbReference>
<dbReference type="SMART" id="SM00382">
    <property type="entry name" value="AAA"/>
    <property type="match status" value="1"/>
</dbReference>
<sequence>MVNEMPRVTPSALNAQRLELSYEGSGTTTRALRGVDFSVGVGGPEAVAVMGPSGSGKSSLLHVLAGILRPNAGTVHWRGEDIATMKDAQRTRLRRTDFGFVFQSGQLLPELSASENVMIPLLLAKTGRPAAQRRANGMLAALGLGGMFDKRPGQLSGGQAQRVAIARALVTGPGLVFADEPTGALDRTTGASVLQLLIQQTLSRGASLVVVTHDPEVARVCSRTVYLEDGIVVDSTASQPAAHAQQQQYPQAPVQSANPAQQVPNPAQYAQHPSAHRPAVQNPMSYPAPAAGSGEVR</sequence>
<name>A0A9D1YTX2_9MICO</name>
<keyword evidence="3 6" id="KW-0067">ATP-binding</keyword>
<dbReference type="InterPro" id="IPR003439">
    <property type="entry name" value="ABC_transporter-like_ATP-bd"/>
</dbReference>
<dbReference type="Pfam" id="PF00005">
    <property type="entry name" value="ABC_tran"/>
    <property type="match status" value="1"/>
</dbReference>
<evidence type="ECO:0000313" key="7">
    <source>
        <dbReference type="Proteomes" id="UP000824005"/>
    </source>
</evidence>
<dbReference type="InterPro" id="IPR027417">
    <property type="entry name" value="P-loop_NTPase"/>
</dbReference>
<dbReference type="InterPro" id="IPR017871">
    <property type="entry name" value="ABC_transporter-like_CS"/>
</dbReference>
<dbReference type="PANTHER" id="PTHR24220">
    <property type="entry name" value="IMPORT ATP-BINDING PROTEIN"/>
    <property type="match status" value="1"/>
</dbReference>
<reference evidence="6" key="2">
    <citation type="submission" date="2021-04" db="EMBL/GenBank/DDBJ databases">
        <authorList>
            <person name="Gilroy R."/>
        </authorList>
    </citation>
    <scope>NUCLEOTIDE SEQUENCE</scope>
    <source>
        <strain evidence="6">ChiGjej1B1-98</strain>
    </source>
</reference>
<evidence type="ECO:0000256" key="1">
    <source>
        <dbReference type="ARBA" id="ARBA00022448"/>
    </source>
</evidence>
<proteinExistence type="predicted"/>
<comment type="caution">
    <text evidence="6">The sequence shown here is derived from an EMBL/GenBank/DDBJ whole genome shotgun (WGS) entry which is preliminary data.</text>
</comment>
<keyword evidence="2" id="KW-0547">Nucleotide-binding</keyword>
<dbReference type="GO" id="GO:0016887">
    <property type="term" value="F:ATP hydrolysis activity"/>
    <property type="evidence" value="ECO:0007669"/>
    <property type="project" value="InterPro"/>
</dbReference>
<reference evidence="6" key="1">
    <citation type="journal article" date="2021" name="PeerJ">
        <title>Extensive microbial diversity within the chicken gut microbiome revealed by metagenomics and culture.</title>
        <authorList>
            <person name="Gilroy R."/>
            <person name="Ravi A."/>
            <person name="Getino M."/>
            <person name="Pursley I."/>
            <person name="Horton D.L."/>
            <person name="Alikhan N.F."/>
            <person name="Baker D."/>
            <person name="Gharbi K."/>
            <person name="Hall N."/>
            <person name="Watson M."/>
            <person name="Adriaenssens E.M."/>
            <person name="Foster-Nyarko E."/>
            <person name="Jarju S."/>
            <person name="Secka A."/>
            <person name="Antonio M."/>
            <person name="Oren A."/>
            <person name="Chaudhuri R.R."/>
            <person name="La Ragione R."/>
            <person name="Hildebrand F."/>
            <person name="Pallen M.J."/>
        </authorList>
    </citation>
    <scope>NUCLEOTIDE SEQUENCE</scope>
    <source>
        <strain evidence="6">ChiGjej1B1-98</strain>
    </source>
</reference>
<dbReference type="CDD" id="cd03255">
    <property type="entry name" value="ABC_MJ0796_LolCDE_FtsE"/>
    <property type="match status" value="1"/>
</dbReference>
<evidence type="ECO:0000313" key="6">
    <source>
        <dbReference type="EMBL" id="HIY65744.1"/>
    </source>
</evidence>
<dbReference type="PROSITE" id="PS50893">
    <property type="entry name" value="ABC_TRANSPORTER_2"/>
    <property type="match status" value="1"/>
</dbReference>
<evidence type="ECO:0000256" key="2">
    <source>
        <dbReference type="ARBA" id="ARBA00022741"/>
    </source>
</evidence>
<dbReference type="Proteomes" id="UP000824005">
    <property type="component" value="Unassembled WGS sequence"/>
</dbReference>
<evidence type="ECO:0000256" key="3">
    <source>
        <dbReference type="ARBA" id="ARBA00022840"/>
    </source>
</evidence>
<evidence type="ECO:0000256" key="4">
    <source>
        <dbReference type="SAM" id="MobiDB-lite"/>
    </source>
</evidence>
<dbReference type="InterPro" id="IPR017911">
    <property type="entry name" value="MacB-like_ATP-bd"/>
</dbReference>
<feature type="region of interest" description="Disordered" evidence="4">
    <location>
        <begin position="238"/>
        <end position="297"/>
    </location>
</feature>
<dbReference type="InterPro" id="IPR003593">
    <property type="entry name" value="AAA+_ATPase"/>
</dbReference>
<accession>A0A9D1YTX2</accession>
<dbReference type="EMBL" id="DXDC01000163">
    <property type="protein sequence ID" value="HIY65744.1"/>
    <property type="molecule type" value="Genomic_DNA"/>
</dbReference>
<dbReference type="GO" id="GO:0005886">
    <property type="term" value="C:plasma membrane"/>
    <property type="evidence" value="ECO:0007669"/>
    <property type="project" value="TreeGrafter"/>
</dbReference>
<dbReference type="InterPro" id="IPR015854">
    <property type="entry name" value="ABC_transpr_LolD-like"/>
</dbReference>
<evidence type="ECO:0000259" key="5">
    <source>
        <dbReference type="PROSITE" id="PS50893"/>
    </source>
</evidence>
<dbReference type="GO" id="GO:0005524">
    <property type="term" value="F:ATP binding"/>
    <property type="evidence" value="ECO:0007669"/>
    <property type="project" value="UniProtKB-KW"/>
</dbReference>
<dbReference type="AlphaFoldDB" id="A0A9D1YTX2"/>
<protein>
    <submittedName>
        <fullName evidence="6">ABC transporter ATP-binding protein</fullName>
    </submittedName>
</protein>
<dbReference type="PANTHER" id="PTHR24220:SF685">
    <property type="entry name" value="ABC TRANSPORTER RELATED"/>
    <property type="match status" value="1"/>
</dbReference>
<organism evidence="6 7">
    <name type="scientific">Candidatus Agrococcus pullicola</name>
    <dbReference type="NCBI Taxonomy" id="2838429"/>
    <lineage>
        <taxon>Bacteria</taxon>
        <taxon>Bacillati</taxon>
        <taxon>Actinomycetota</taxon>
        <taxon>Actinomycetes</taxon>
        <taxon>Micrococcales</taxon>
        <taxon>Microbacteriaceae</taxon>
        <taxon>Agrococcus</taxon>
    </lineage>
</organism>
<gene>
    <name evidence="6" type="ORF">H9830_05645</name>
</gene>
<dbReference type="Gene3D" id="3.40.50.300">
    <property type="entry name" value="P-loop containing nucleotide triphosphate hydrolases"/>
    <property type="match status" value="1"/>
</dbReference>
<feature type="domain" description="ABC transporter" evidence="5">
    <location>
        <begin position="15"/>
        <end position="254"/>
    </location>
</feature>
<dbReference type="SUPFAM" id="SSF52540">
    <property type="entry name" value="P-loop containing nucleoside triphosphate hydrolases"/>
    <property type="match status" value="1"/>
</dbReference>
<feature type="compositionally biased region" description="Low complexity" evidence="4">
    <location>
        <begin position="238"/>
        <end position="257"/>
    </location>
</feature>
<dbReference type="PROSITE" id="PS00211">
    <property type="entry name" value="ABC_TRANSPORTER_1"/>
    <property type="match status" value="1"/>
</dbReference>